<reference evidence="2 3" key="1">
    <citation type="submission" date="2019-06" db="EMBL/GenBank/DDBJ databases">
        <title>Whole genome sequencing of XDR Enterobacter.</title>
        <authorList>
            <person name="Gnana Soundari P."/>
            <person name="Vijayakumar R."/>
            <person name="Krishnan P."/>
        </authorList>
    </citation>
    <scope>NUCLEOTIDE SEQUENCE [LARGE SCALE GENOMIC DNA]</scope>
    <source>
        <strain evidence="2 3">C126</strain>
    </source>
</reference>
<name>A0A4Y5ZP46_9ENTR</name>
<dbReference type="AlphaFoldDB" id="A0A4Y5ZP46"/>
<evidence type="ECO:0000313" key="3">
    <source>
        <dbReference type="Proteomes" id="UP000318237"/>
    </source>
</evidence>
<feature type="compositionally biased region" description="Basic and acidic residues" evidence="1">
    <location>
        <begin position="30"/>
        <end position="44"/>
    </location>
</feature>
<feature type="compositionally biased region" description="Polar residues" evidence="1">
    <location>
        <begin position="1"/>
        <end position="19"/>
    </location>
</feature>
<accession>A0A4Y5ZP46</accession>
<proteinExistence type="predicted"/>
<organism evidence="2 3">
    <name type="scientific">Enterobacter hormaechei</name>
    <dbReference type="NCBI Taxonomy" id="158836"/>
    <lineage>
        <taxon>Bacteria</taxon>
        <taxon>Pseudomonadati</taxon>
        <taxon>Pseudomonadota</taxon>
        <taxon>Gammaproteobacteria</taxon>
        <taxon>Enterobacterales</taxon>
        <taxon>Enterobacteriaceae</taxon>
        <taxon>Enterobacter</taxon>
        <taxon>Enterobacter cloacae complex</taxon>
    </lineage>
</organism>
<evidence type="ECO:0000256" key="1">
    <source>
        <dbReference type="SAM" id="MobiDB-lite"/>
    </source>
</evidence>
<gene>
    <name evidence="2" type="ORF">EIN43_07420</name>
</gene>
<feature type="region of interest" description="Disordered" evidence="1">
    <location>
        <begin position="1"/>
        <end position="45"/>
    </location>
</feature>
<evidence type="ECO:0000313" key="2">
    <source>
        <dbReference type="EMBL" id="QDE47321.1"/>
    </source>
</evidence>
<dbReference type="Proteomes" id="UP000318237">
    <property type="component" value="Chromosome"/>
</dbReference>
<protein>
    <submittedName>
        <fullName evidence="2">Uncharacterized protein</fullName>
    </submittedName>
</protein>
<dbReference type="EMBL" id="CP041054">
    <property type="protein sequence ID" value="QDE47321.1"/>
    <property type="molecule type" value="Genomic_DNA"/>
</dbReference>
<sequence>MSESDFSSPYITGFGSSPSRCGPSPALADGQREISRFPRKDRIDMPGLRPRRVHMALAVTHPMMLPSVNSTTSAPGI</sequence>